<protein>
    <recommendedName>
        <fullName evidence="4">Tail length tape measure protein</fullName>
    </recommendedName>
</protein>
<dbReference type="RefSeq" id="WP_285387820.1">
    <property type="nucleotide sequence ID" value="NZ_JASSVS010000001.1"/>
</dbReference>
<evidence type="ECO:0000256" key="1">
    <source>
        <dbReference type="SAM" id="Coils"/>
    </source>
</evidence>
<keyword evidence="1" id="KW-0175">Coiled coil</keyword>
<gene>
    <name evidence="2" type="ORF">QPM17_00470</name>
</gene>
<organism evidence="2 3">
    <name type="scientific">Marinobacter azerbaijanicus</name>
    <dbReference type="NCBI Taxonomy" id="3050455"/>
    <lineage>
        <taxon>Bacteria</taxon>
        <taxon>Pseudomonadati</taxon>
        <taxon>Pseudomonadota</taxon>
        <taxon>Gammaproteobacteria</taxon>
        <taxon>Pseudomonadales</taxon>
        <taxon>Marinobacteraceae</taxon>
        <taxon>Marinobacter</taxon>
    </lineage>
</organism>
<evidence type="ECO:0008006" key="4">
    <source>
        <dbReference type="Google" id="ProtNLM"/>
    </source>
</evidence>
<evidence type="ECO:0000313" key="3">
    <source>
        <dbReference type="Proteomes" id="UP001227964"/>
    </source>
</evidence>
<sequence length="551" mass="58615">MPTEVTSLLIRVDTDGTVRAAEDLTRLTKGGGKAEVQTKNLARATTQTSRSFRLMKGATQQVGFQVQDMAVQLASGTSFMQAFGQQGSQLAGIFGPGGAVIGALIAVGSAIGGVFVRSMMDGEESTESLRERILDLRDSVDDLTDAQIRQVKVEFFAENQGRMEKITEYRDRISDLRDEIQAFNNAGIDGTQTTAGLSNPDEARAEINKLNAEIDYLFQSGDRASQQLDELINGMESASSAAKEQKDDLNTLISALERQAETIGLSRKELALYEAERLGATEADKRAIEVALEQISVYERQEAARKAMLASTKITEADDPLLQRIEAQRRGEETITEIVQKEEQARLNVRRTMNQQVLSTAATTATSLASIIEDSQGKQSAAYKAAFLAQQVLLGAQTVMNTEAAATTALAPPPMGLGPVAGAGYAQTIRAMGYASAGIIAAQTVGELASISGRALGGQTRPGETYLVGERGPELLTMGNQGGNVTPNSRMGGDSGKIEVTQVFQISAGVAGTVKAEIMKSLPALKAMSQQGVLEAINRGGPMARATGRRT</sequence>
<dbReference type="Proteomes" id="UP001227964">
    <property type="component" value="Unassembled WGS sequence"/>
</dbReference>
<comment type="caution">
    <text evidence="2">The sequence shown here is derived from an EMBL/GenBank/DDBJ whole genome shotgun (WGS) entry which is preliminary data.</text>
</comment>
<reference evidence="2 3" key="1">
    <citation type="submission" date="2023-06" db="EMBL/GenBank/DDBJ databases">
        <title>Marinobacter azerbaijanicus a moderately halophilic, isolated from Urmia Lake in Azerbaijan region of Iran.</title>
        <authorList>
            <person name="Sanchez-Porro C."/>
            <person name="Aghdam E.M."/>
            <person name="Saheb S.M."/>
            <person name="Tarhriz V."/>
            <person name="Kazemi E."/>
            <person name="Ammozegar M.A."/>
            <person name="Ventosa A."/>
            <person name="Hejazi M.S."/>
        </authorList>
    </citation>
    <scope>NUCLEOTIDE SEQUENCE [LARGE SCALE GENOMIC DNA]</scope>
    <source>
        <strain evidence="2 3">TBZ242</strain>
    </source>
</reference>
<accession>A0ABT7I7F8</accession>
<keyword evidence="3" id="KW-1185">Reference proteome</keyword>
<dbReference type="EMBL" id="JASSVS010000001">
    <property type="protein sequence ID" value="MDL0429585.1"/>
    <property type="molecule type" value="Genomic_DNA"/>
</dbReference>
<feature type="coiled-coil region" evidence="1">
    <location>
        <begin position="126"/>
        <end position="186"/>
    </location>
</feature>
<name>A0ABT7I7F8_9GAMM</name>
<proteinExistence type="predicted"/>
<evidence type="ECO:0000313" key="2">
    <source>
        <dbReference type="EMBL" id="MDL0429585.1"/>
    </source>
</evidence>